<dbReference type="Proteomes" id="UP000318331">
    <property type="component" value="Unassembled WGS sequence"/>
</dbReference>
<organism evidence="2 3">
    <name type="scientific">Klugiella xanthotipulae</name>
    <dbReference type="NCBI Taxonomy" id="244735"/>
    <lineage>
        <taxon>Bacteria</taxon>
        <taxon>Bacillati</taxon>
        <taxon>Actinomycetota</taxon>
        <taxon>Actinomycetes</taxon>
        <taxon>Micrococcales</taxon>
        <taxon>Microbacteriaceae</taxon>
        <taxon>Klugiella</taxon>
    </lineage>
</organism>
<sequence>MTRGGRTWRGLVAAASAILLAALSHTIAGGAAPSVAGIVSALIVCTPVCIALAGRALSLWRLGSAVVISQGLFHAVFSYLAMPASAPADTAGIPTGLHVHGSATAAAILSPHALAGDAHSGWMWLAHAVAAGCTIAVLRFGERGAYRLIALTRLAVRRLTGSHPHPILPAATHTLVPGWHNPFTSVSRWMSGLSYRGPPAPALA</sequence>
<keyword evidence="3" id="KW-1185">Reference proteome</keyword>
<gene>
    <name evidence="2" type="ORF">FB466_0103</name>
</gene>
<evidence type="ECO:0000313" key="2">
    <source>
        <dbReference type="EMBL" id="TQM65309.1"/>
    </source>
</evidence>
<keyword evidence="1" id="KW-0812">Transmembrane</keyword>
<name>A0A543I3Z5_9MICO</name>
<comment type="caution">
    <text evidence="2">The sequence shown here is derived from an EMBL/GenBank/DDBJ whole genome shotgun (WGS) entry which is preliminary data.</text>
</comment>
<accession>A0A543I3Z5</accession>
<evidence type="ECO:0000256" key="1">
    <source>
        <dbReference type="SAM" id="Phobius"/>
    </source>
</evidence>
<feature type="transmembrane region" description="Helical" evidence="1">
    <location>
        <begin position="121"/>
        <end position="141"/>
    </location>
</feature>
<feature type="transmembrane region" description="Helical" evidence="1">
    <location>
        <begin position="60"/>
        <end position="82"/>
    </location>
</feature>
<protein>
    <submittedName>
        <fullName evidence="2">Uncharacterized protein</fullName>
    </submittedName>
</protein>
<proteinExistence type="predicted"/>
<keyword evidence="1" id="KW-1133">Transmembrane helix</keyword>
<keyword evidence="1" id="KW-0472">Membrane</keyword>
<dbReference type="EMBL" id="VFPN01000001">
    <property type="protein sequence ID" value="TQM65309.1"/>
    <property type="molecule type" value="Genomic_DNA"/>
</dbReference>
<dbReference type="RefSeq" id="WP_141915001.1">
    <property type="nucleotide sequence ID" value="NZ_BAAAYS010000013.1"/>
</dbReference>
<feature type="transmembrane region" description="Helical" evidence="1">
    <location>
        <begin position="34"/>
        <end position="53"/>
    </location>
</feature>
<reference evidence="2 3" key="1">
    <citation type="submission" date="2019-06" db="EMBL/GenBank/DDBJ databases">
        <title>Sequencing the genomes of 1000 actinobacteria strains.</title>
        <authorList>
            <person name="Klenk H.-P."/>
        </authorList>
    </citation>
    <scope>NUCLEOTIDE SEQUENCE [LARGE SCALE GENOMIC DNA]</scope>
    <source>
        <strain evidence="2 3">DSM 18031</strain>
    </source>
</reference>
<dbReference type="OrthoDB" id="5125396at2"/>
<evidence type="ECO:0000313" key="3">
    <source>
        <dbReference type="Proteomes" id="UP000318331"/>
    </source>
</evidence>
<dbReference type="AlphaFoldDB" id="A0A543I3Z5"/>